<name>A0A848LXQ9_9BACT</name>
<reference evidence="2 3" key="1">
    <citation type="submission" date="2020-04" db="EMBL/GenBank/DDBJ databases">
        <title>Draft genome of Pyxidicoccus fallax type strain.</title>
        <authorList>
            <person name="Whitworth D.E."/>
        </authorList>
    </citation>
    <scope>NUCLEOTIDE SEQUENCE [LARGE SCALE GENOMIC DNA]</scope>
    <source>
        <strain evidence="2 3">DSM 14698</strain>
    </source>
</reference>
<dbReference type="Gene3D" id="3.90.280.10">
    <property type="entry name" value="PEBP-like"/>
    <property type="match status" value="1"/>
</dbReference>
<dbReference type="InterPro" id="IPR036610">
    <property type="entry name" value="PEBP-like_sf"/>
</dbReference>
<accession>A0A848LXQ9</accession>
<evidence type="ECO:0000313" key="3">
    <source>
        <dbReference type="Proteomes" id="UP000518300"/>
    </source>
</evidence>
<organism evidence="2 3">
    <name type="scientific">Pyxidicoccus fallax</name>
    <dbReference type="NCBI Taxonomy" id="394095"/>
    <lineage>
        <taxon>Bacteria</taxon>
        <taxon>Pseudomonadati</taxon>
        <taxon>Myxococcota</taxon>
        <taxon>Myxococcia</taxon>
        <taxon>Myxococcales</taxon>
        <taxon>Cystobacterineae</taxon>
        <taxon>Myxococcaceae</taxon>
        <taxon>Pyxidicoccus</taxon>
    </lineage>
</organism>
<dbReference type="Pfam" id="PF01161">
    <property type="entry name" value="PBP"/>
    <property type="match status" value="1"/>
</dbReference>
<feature type="region of interest" description="Disordered" evidence="1">
    <location>
        <begin position="1"/>
        <end position="29"/>
    </location>
</feature>
<dbReference type="Proteomes" id="UP000518300">
    <property type="component" value="Unassembled WGS sequence"/>
</dbReference>
<protein>
    <recommendedName>
        <fullName evidence="4">YbhB/YbcL family Raf kinase inhibitor-like protein</fullName>
    </recommendedName>
</protein>
<dbReference type="EMBL" id="JABBJJ010000390">
    <property type="protein sequence ID" value="NMO22163.1"/>
    <property type="molecule type" value="Genomic_DNA"/>
</dbReference>
<evidence type="ECO:0000313" key="2">
    <source>
        <dbReference type="EMBL" id="NMO22163.1"/>
    </source>
</evidence>
<proteinExistence type="predicted"/>
<evidence type="ECO:0008006" key="4">
    <source>
        <dbReference type="Google" id="ProtNLM"/>
    </source>
</evidence>
<dbReference type="InterPro" id="IPR008914">
    <property type="entry name" value="PEBP"/>
</dbReference>
<comment type="caution">
    <text evidence="2">The sequence shown here is derived from an EMBL/GenBank/DDBJ whole genome shotgun (WGS) entry which is preliminary data.</text>
</comment>
<evidence type="ECO:0000256" key="1">
    <source>
        <dbReference type="SAM" id="MobiDB-lite"/>
    </source>
</evidence>
<gene>
    <name evidence="2" type="ORF">HG543_45995</name>
</gene>
<keyword evidence="3" id="KW-1185">Reference proteome</keyword>
<dbReference type="AlphaFoldDB" id="A0A848LXQ9"/>
<sequence length="75" mass="8167">MRGDTPPHRRANRTRAPTLSPPGARGSGTHRYDIVVHALDVESLEIPPDATPAFLGFNLLGHTLGRAILTPTFER</sequence>
<dbReference type="SUPFAM" id="SSF49777">
    <property type="entry name" value="PEBP-like"/>
    <property type="match status" value="1"/>
</dbReference>